<evidence type="ECO:0000256" key="1">
    <source>
        <dbReference type="SAM" id="MobiDB-lite"/>
    </source>
</evidence>
<gene>
    <name evidence="3" type="ORF">AB0C36_38510</name>
</gene>
<dbReference type="InterPro" id="IPR001932">
    <property type="entry name" value="PPM-type_phosphatase-like_dom"/>
</dbReference>
<dbReference type="Pfam" id="PF07228">
    <property type="entry name" value="SpoIIE"/>
    <property type="match status" value="1"/>
</dbReference>
<dbReference type="SUPFAM" id="SSF55874">
    <property type="entry name" value="ATPase domain of HSP90 chaperone/DNA topoisomerase II/histidine kinase"/>
    <property type="match status" value="1"/>
</dbReference>
<protein>
    <submittedName>
        <fullName evidence="3">ATP-binding SpoIIE family protein phosphatase</fullName>
    </submittedName>
</protein>
<dbReference type="PANTHER" id="PTHR35801:SF1">
    <property type="entry name" value="PHOSPHOSERINE PHOSPHATASE RSBX"/>
    <property type="match status" value="1"/>
</dbReference>
<feature type="domain" description="PPM-type phosphatase" evidence="2">
    <location>
        <begin position="219"/>
        <end position="398"/>
    </location>
</feature>
<feature type="region of interest" description="Disordered" evidence="1">
    <location>
        <begin position="177"/>
        <end position="196"/>
    </location>
</feature>
<proteinExistence type="predicted"/>
<evidence type="ECO:0000259" key="2">
    <source>
        <dbReference type="SMART" id="SM00331"/>
    </source>
</evidence>
<dbReference type="CDD" id="cd16934">
    <property type="entry name" value="HATPase_RsbT-like"/>
    <property type="match status" value="1"/>
</dbReference>
<dbReference type="RefSeq" id="WP_358363443.1">
    <property type="nucleotide sequence ID" value="NZ_JBEZFP010000171.1"/>
</dbReference>
<name>A0ABV3DUE4_9ACTN</name>
<reference evidence="3 4" key="1">
    <citation type="submission" date="2024-06" db="EMBL/GenBank/DDBJ databases">
        <title>The Natural Products Discovery Center: Release of the First 8490 Sequenced Strains for Exploring Actinobacteria Biosynthetic Diversity.</title>
        <authorList>
            <person name="Kalkreuter E."/>
            <person name="Kautsar S.A."/>
            <person name="Yang D."/>
            <person name="Bader C.D."/>
            <person name="Teijaro C.N."/>
            <person name="Fluegel L."/>
            <person name="Davis C.M."/>
            <person name="Simpson J.R."/>
            <person name="Lauterbach L."/>
            <person name="Steele A.D."/>
            <person name="Gui C."/>
            <person name="Meng S."/>
            <person name="Li G."/>
            <person name="Viehrig K."/>
            <person name="Ye F."/>
            <person name="Su P."/>
            <person name="Kiefer A.F."/>
            <person name="Nichols A."/>
            <person name="Cepeda A.J."/>
            <person name="Yan W."/>
            <person name="Fan B."/>
            <person name="Jiang Y."/>
            <person name="Adhikari A."/>
            <person name="Zheng C.-J."/>
            <person name="Schuster L."/>
            <person name="Cowan T.M."/>
            <person name="Smanski M.J."/>
            <person name="Chevrette M.G."/>
            <person name="De Carvalho L.P.S."/>
            <person name="Shen B."/>
        </authorList>
    </citation>
    <scope>NUCLEOTIDE SEQUENCE [LARGE SCALE GENOMIC DNA]</scope>
    <source>
        <strain evidence="3 4">NPDC048946</strain>
    </source>
</reference>
<keyword evidence="3" id="KW-0067">ATP-binding</keyword>
<evidence type="ECO:0000313" key="3">
    <source>
        <dbReference type="EMBL" id="MEU8139380.1"/>
    </source>
</evidence>
<dbReference type="GO" id="GO:0005524">
    <property type="term" value="F:ATP binding"/>
    <property type="evidence" value="ECO:0007669"/>
    <property type="project" value="UniProtKB-KW"/>
</dbReference>
<dbReference type="InterPro" id="IPR036457">
    <property type="entry name" value="PPM-type-like_dom_sf"/>
</dbReference>
<comment type="caution">
    <text evidence="3">The sequence shown here is derived from an EMBL/GenBank/DDBJ whole genome shotgun (WGS) entry which is preliminary data.</text>
</comment>
<sequence length="400" mass="40667">MGPVTLHVVHSDDVAWFRDNLGSVRGAAAALGRRIGLDEQRCGEIALAASELVSNLVKHAVDGAIVLRVLRAGDEAGVELVAVDRGPGMADTEAAVQDGCSSVGTLGIGLGAIARLADLFDIHSVPGFGTVVAARFWSARGAGRPDAGTSRQGPEAAAAGITRAISGEEVCGDAWATRVDDGDGRQSVRAPAGRTASPGLDWSALTGFGTRGDTGRAWATGTAVGTAPAAIGAGPALMVMLCDGLGHGPMAAKAAEAATRTFRGGGARHPQDAIQEVHVALRGTRGAAVAVARIEPAAERVLFCGVGNISGVLLGAETHATLTSYPGIVGHQMRKLRSFVHPLPPGGALVMHSDGLTDRWSLDTVPGLLSQRPVVVAAHLLAHAGVRRDDASVVVAKGAW</sequence>
<dbReference type="Gene3D" id="3.30.565.10">
    <property type="entry name" value="Histidine kinase-like ATPase, C-terminal domain"/>
    <property type="match status" value="1"/>
</dbReference>
<dbReference type="SMART" id="SM00331">
    <property type="entry name" value="PP2C_SIG"/>
    <property type="match status" value="1"/>
</dbReference>
<dbReference type="Proteomes" id="UP001551482">
    <property type="component" value="Unassembled WGS sequence"/>
</dbReference>
<dbReference type="InterPro" id="IPR039248">
    <property type="entry name" value="Ptase_RsbX"/>
</dbReference>
<organism evidence="3 4">
    <name type="scientific">Streptodolium elevatio</name>
    <dbReference type="NCBI Taxonomy" id="3157996"/>
    <lineage>
        <taxon>Bacteria</taxon>
        <taxon>Bacillati</taxon>
        <taxon>Actinomycetota</taxon>
        <taxon>Actinomycetes</taxon>
        <taxon>Kitasatosporales</taxon>
        <taxon>Streptomycetaceae</taxon>
        <taxon>Streptodolium</taxon>
    </lineage>
</organism>
<dbReference type="SUPFAM" id="SSF81606">
    <property type="entry name" value="PP2C-like"/>
    <property type="match status" value="1"/>
</dbReference>
<keyword evidence="3" id="KW-0547">Nucleotide-binding</keyword>
<dbReference type="Gene3D" id="3.60.40.10">
    <property type="entry name" value="PPM-type phosphatase domain"/>
    <property type="match status" value="1"/>
</dbReference>
<dbReference type="EMBL" id="JBEZFP010000171">
    <property type="protein sequence ID" value="MEU8139380.1"/>
    <property type="molecule type" value="Genomic_DNA"/>
</dbReference>
<dbReference type="InterPro" id="IPR003594">
    <property type="entry name" value="HATPase_dom"/>
</dbReference>
<dbReference type="Pfam" id="PF13581">
    <property type="entry name" value="HATPase_c_2"/>
    <property type="match status" value="1"/>
</dbReference>
<dbReference type="PANTHER" id="PTHR35801">
    <property type="entry name" value="PHOSPHOSERINE PHOSPHATASE RSBX"/>
    <property type="match status" value="1"/>
</dbReference>
<accession>A0ABV3DUE4</accession>
<keyword evidence="4" id="KW-1185">Reference proteome</keyword>
<dbReference type="InterPro" id="IPR036890">
    <property type="entry name" value="HATPase_C_sf"/>
</dbReference>
<evidence type="ECO:0000313" key="4">
    <source>
        <dbReference type="Proteomes" id="UP001551482"/>
    </source>
</evidence>